<dbReference type="AlphaFoldDB" id="A0AAV7P7N4"/>
<dbReference type="Proteomes" id="UP001066276">
    <property type="component" value="Chromosome 7"/>
</dbReference>
<reference evidence="1" key="1">
    <citation type="journal article" date="2022" name="bioRxiv">
        <title>Sequencing and chromosome-scale assembly of the giantPleurodeles waltlgenome.</title>
        <authorList>
            <person name="Brown T."/>
            <person name="Elewa A."/>
            <person name="Iarovenko S."/>
            <person name="Subramanian E."/>
            <person name="Araus A.J."/>
            <person name="Petzold A."/>
            <person name="Susuki M."/>
            <person name="Suzuki K.-i.T."/>
            <person name="Hayashi T."/>
            <person name="Toyoda A."/>
            <person name="Oliveira C."/>
            <person name="Osipova E."/>
            <person name="Leigh N.D."/>
            <person name="Simon A."/>
            <person name="Yun M.H."/>
        </authorList>
    </citation>
    <scope>NUCLEOTIDE SEQUENCE</scope>
    <source>
        <strain evidence="1">20211129_DDA</strain>
        <tissue evidence="1">Liver</tissue>
    </source>
</reference>
<name>A0AAV7P7N4_PLEWA</name>
<organism evidence="1 2">
    <name type="scientific">Pleurodeles waltl</name>
    <name type="common">Iberian ribbed newt</name>
    <dbReference type="NCBI Taxonomy" id="8319"/>
    <lineage>
        <taxon>Eukaryota</taxon>
        <taxon>Metazoa</taxon>
        <taxon>Chordata</taxon>
        <taxon>Craniata</taxon>
        <taxon>Vertebrata</taxon>
        <taxon>Euteleostomi</taxon>
        <taxon>Amphibia</taxon>
        <taxon>Batrachia</taxon>
        <taxon>Caudata</taxon>
        <taxon>Salamandroidea</taxon>
        <taxon>Salamandridae</taxon>
        <taxon>Pleurodelinae</taxon>
        <taxon>Pleurodeles</taxon>
    </lineage>
</organism>
<keyword evidence="2" id="KW-1185">Reference proteome</keyword>
<protein>
    <submittedName>
        <fullName evidence="1">Uncharacterized protein</fullName>
    </submittedName>
</protein>
<evidence type="ECO:0000313" key="1">
    <source>
        <dbReference type="EMBL" id="KAJ1123581.1"/>
    </source>
</evidence>
<proteinExistence type="predicted"/>
<sequence length="138" mass="15241">MHAERDKSIRLLDWLLRSVCSIAPVTIIHQSPICTVTSQSDIHATFISYHKALYDPPATDQTINIQTFLGDLVLPTLDQSARKDLLLLLREQELRASIRGLATGKTPILDGLPVEFYQAYEDIVVPKIAGVGSGGHYS</sequence>
<accession>A0AAV7P7N4</accession>
<dbReference type="EMBL" id="JANPWB010000011">
    <property type="protein sequence ID" value="KAJ1123581.1"/>
    <property type="molecule type" value="Genomic_DNA"/>
</dbReference>
<comment type="caution">
    <text evidence="1">The sequence shown here is derived from an EMBL/GenBank/DDBJ whole genome shotgun (WGS) entry which is preliminary data.</text>
</comment>
<gene>
    <name evidence="1" type="ORF">NDU88_002049</name>
</gene>
<evidence type="ECO:0000313" key="2">
    <source>
        <dbReference type="Proteomes" id="UP001066276"/>
    </source>
</evidence>